<dbReference type="RefSeq" id="WP_034321869.1">
    <property type="nucleotide sequence ID" value="NZ_JAVIKA010000001.1"/>
</dbReference>
<dbReference type="AlphaFoldDB" id="A0A081LAG7"/>
<feature type="transmembrane region" description="Helical" evidence="1">
    <location>
        <begin position="50"/>
        <end position="67"/>
    </location>
</feature>
<dbReference type="Proteomes" id="UP000028091">
    <property type="component" value="Unassembled WGS sequence"/>
</dbReference>
<dbReference type="OrthoDB" id="2889100at2"/>
<proteinExistence type="predicted"/>
<keyword evidence="3" id="KW-1185">Reference proteome</keyword>
<evidence type="ECO:0008006" key="4">
    <source>
        <dbReference type="Google" id="ProtNLM"/>
    </source>
</evidence>
<dbReference type="Pfam" id="PF17280">
    <property type="entry name" value="DUF5345"/>
    <property type="match status" value="1"/>
</dbReference>
<comment type="caution">
    <text evidence="2">The sequence shown here is derived from an EMBL/GenBank/DDBJ whole genome shotgun (WGS) entry which is preliminary data.</text>
</comment>
<dbReference type="InterPro" id="IPR035238">
    <property type="entry name" value="DUF5345"/>
</dbReference>
<sequence>MKEDRFTERLKEELQQLDEQIEVEKPSEQAVMMMLKQAKEKEKRRFKQEMLAYVLISLTILALFAAAITHLPIILILLQVVSVPLCVVVGIKEYQHIKGGSSL</sequence>
<accession>A0A081LAG7</accession>
<evidence type="ECO:0000313" key="2">
    <source>
        <dbReference type="EMBL" id="KEP26243.1"/>
    </source>
</evidence>
<evidence type="ECO:0000256" key="1">
    <source>
        <dbReference type="SAM" id="Phobius"/>
    </source>
</evidence>
<keyword evidence="1" id="KW-1133">Transmembrane helix</keyword>
<evidence type="ECO:0000313" key="3">
    <source>
        <dbReference type="Proteomes" id="UP000028091"/>
    </source>
</evidence>
<gene>
    <name evidence="2" type="ORF">BA70_03000</name>
</gene>
<protein>
    <recommendedName>
        <fullName evidence="4">Negative regulator YxlC</fullName>
    </recommendedName>
</protein>
<organism evidence="2 3">
    <name type="scientific">Bacillus zhangzhouensis</name>
    <dbReference type="NCBI Taxonomy" id="1178540"/>
    <lineage>
        <taxon>Bacteria</taxon>
        <taxon>Bacillati</taxon>
        <taxon>Bacillota</taxon>
        <taxon>Bacilli</taxon>
        <taxon>Bacillales</taxon>
        <taxon>Bacillaceae</taxon>
        <taxon>Bacillus</taxon>
    </lineage>
</organism>
<name>A0A081LAG7_9BACI</name>
<reference evidence="2 3" key="1">
    <citation type="submission" date="2012-09" db="EMBL/GenBank/DDBJ databases">
        <title>Genome Sequence of Bacillus sp. DW5-4.</title>
        <authorList>
            <person name="Lai Q."/>
            <person name="Liu Y."/>
            <person name="Shao Z."/>
        </authorList>
    </citation>
    <scope>NUCLEOTIDE SEQUENCE [LARGE SCALE GENOMIC DNA]</scope>
    <source>
        <strain evidence="2 3">DW5-4</strain>
    </source>
</reference>
<dbReference type="EMBL" id="JOTP01000011">
    <property type="protein sequence ID" value="KEP26243.1"/>
    <property type="molecule type" value="Genomic_DNA"/>
</dbReference>
<keyword evidence="1" id="KW-0812">Transmembrane</keyword>
<dbReference type="eggNOG" id="ENOG5031GZF">
    <property type="taxonomic scope" value="Bacteria"/>
</dbReference>
<feature type="transmembrane region" description="Helical" evidence="1">
    <location>
        <begin position="73"/>
        <end position="91"/>
    </location>
</feature>
<keyword evidence="1" id="KW-0472">Membrane</keyword>